<organism evidence="1 2">
    <name type="scientific">Coptotermes formosanus</name>
    <name type="common">Formosan subterranean termite</name>
    <dbReference type="NCBI Taxonomy" id="36987"/>
    <lineage>
        <taxon>Eukaryota</taxon>
        <taxon>Metazoa</taxon>
        <taxon>Ecdysozoa</taxon>
        <taxon>Arthropoda</taxon>
        <taxon>Hexapoda</taxon>
        <taxon>Insecta</taxon>
        <taxon>Pterygota</taxon>
        <taxon>Neoptera</taxon>
        <taxon>Polyneoptera</taxon>
        <taxon>Dictyoptera</taxon>
        <taxon>Blattodea</taxon>
        <taxon>Blattoidea</taxon>
        <taxon>Termitoidae</taxon>
        <taxon>Rhinotermitidae</taxon>
        <taxon>Coptotermes</taxon>
    </lineage>
</organism>
<dbReference type="InParanoid" id="A0A6L2PWZ6"/>
<feature type="non-terminal residue" evidence="1">
    <location>
        <position position="81"/>
    </location>
</feature>
<feature type="non-terminal residue" evidence="1">
    <location>
        <position position="1"/>
    </location>
</feature>
<sequence length="81" mass="8615">IHGIECGAAVLRQLRCALLCAAHIRHLPGPEGAPAAVDPDCASHIARGHDAYRVPLCAADDEIQPVDSHFVHDGFFPSLPQ</sequence>
<dbReference type="AlphaFoldDB" id="A0A6L2PWZ6"/>
<dbReference type="Proteomes" id="UP000502823">
    <property type="component" value="Unassembled WGS sequence"/>
</dbReference>
<protein>
    <submittedName>
        <fullName evidence="1">Uncharacterized protein</fullName>
    </submittedName>
</protein>
<reference evidence="2" key="1">
    <citation type="submission" date="2020-01" db="EMBL/GenBank/DDBJ databases">
        <title>Draft genome sequence of the Termite Coptotermes fromosanus.</title>
        <authorList>
            <person name="Itakura S."/>
            <person name="Yosikawa Y."/>
            <person name="Umezawa K."/>
        </authorList>
    </citation>
    <scope>NUCLEOTIDE SEQUENCE [LARGE SCALE GENOMIC DNA]</scope>
</reference>
<dbReference type="EMBL" id="BLKM01000526">
    <property type="protein sequence ID" value="GFG35108.1"/>
    <property type="molecule type" value="Genomic_DNA"/>
</dbReference>
<name>A0A6L2PWZ6_COPFO</name>
<proteinExistence type="predicted"/>
<evidence type="ECO:0000313" key="1">
    <source>
        <dbReference type="EMBL" id="GFG35108.1"/>
    </source>
</evidence>
<gene>
    <name evidence="1" type="ORF">Cfor_01404</name>
</gene>
<comment type="caution">
    <text evidence="1">The sequence shown here is derived from an EMBL/GenBank/DDBJ whole genome shotgun (WGS) entry which is preliminary data.</text>
</comment>
<accession>A0A6L2PWZ6</accession>
<keyword evidence="2" id="KW-1185">Reference proteome</keyword>
<evidence type="ECO:0000313" key="2">
    <source>
        <dbReference type="Proteomes" id="UP000502823"/>
    </source>
</evidence>